<protein>
    <submittedName>
        <fullName evidence="2">Uncharacterized protein</fullName>
    </submittedName>
</protein>
<organism evidence="2 3">
    <name type="scientific">Infirmifilum uzonense</name>
    <dbReference type="NCBI Taxonomy" id="1550241"/>
    <lineage>
        <taxon>Archaea</taxon>
        <taxon>Thermoproteota</taxon>
        <taxon>Thermoprotei</taxon>
        <taxon>Thermofilales</taxon>
        <taxon>Thermofilaceae</taxon>
        <taxon>Infirmifilum</taxon>
    </lineage>
</organism>
<keyword evidence="1" id="KW-1133">Transmembrane helix</keyword>
<dbReference type="KEGG" id="thf:MA03_05140"/>
<proteinExistence type="predicted"/>
<keyword evidence="3" id="KW-1185">Reference proteome</keyword>
<dbReference type="GeneID" id="25401593"/>
<gene>
    <name evidence="2" type="ORF">MA03_05140</name>
</gene>
<dbReference type="HOGENOM" id="CLU_1514694_0_0_2"/>
<dbReference type="Proteomes" id="UP000067434">
    <property type="component" value="Chromosome"/>
</dbReference>
<evidence type="ECO:0000313" key="2">
    <source>
        <dbReference type="EMBL" id="AKG38777.1"/>
    </source>
</evidence>
<dbReference type="AlphaFoldDB" id="A0A0F7FHH8"/>
<dbReference type="PATRIC" id="fig|1550241.5.peg.1082"/>
<dbReference type="STRING" id="1550241.MA03_05140"/>
<evidence type="ECO:0000313" key="3">
    <source>
        <dbReference type="Proteomes" id="UP000067434"/>
    </source>
</evidence>
<evidence type="ECO:0000256" key="1">
    <source>
        <dbReference type="SAM" id="Phobius"/>
    </source>
</evidence>
<feature type="transmembrane region" description="Helical" evidence="1">
    <location>
        <begin position="20"/>
        <end position="40"/>
    </location>
</feature>
<dbReference type="OrthoDB" id="30908at2157"/>
<keyword evidence="1" id="KW-0472">Membrane</keyword>
<name>A0A0F7FHH8_9CREN</name>
<accession>A0A0F7FHH8</accession>
<keyword evidence="1" id="KW-0812">Transmembrane</keyword>
<dbReference type="RefSeq" id="WP_052884244.1">
    <property type="nucleotide sequence ID" value="NZ_CP009961.1"/>
</dbReference>
<dbReference type="EMBL" id="CP009961">
    <property type="protein sequence ID" value="AKG38777.1"/>
    <property type="molecule type" value="Genomic_DNA"/>
</dbReference>
<sequence>MIYLLRKLSRGKREKGQVRIIEAILATFMVVSVIMLVMAFTRPLKSVYVRETADLRRLAYNLLNTLADNMVFEKTISSMPQGSPQAGNECTLYNLGFTATASLPPGLLFKMDVYKVEFNLTTGSSTLKWIGCASNYDWKNIRLVESEPIIYTYVCTGDPDSVRGTTLLIHLVIGYSG</sequence>
<reference evidence="2 3" key="1">
    <citation type="journal article" date="2015" name="Stand. Genomic Sci.">
        <title>Complete genome sequence of and proposal of Thermofilum uzonense sp. nov. a novel hyperthermophilic crenarchaeon and emended description of the genus Thermofilum.</title>
        <authorList>
            <person name="Toshchakov S.V."/>
            <person name="Korzhenkov A.A."/>
            <person name="Samarov N.I."/>
            <person name="Mazunin I.O."/>
            <person name="Mozhey O.I."/>
            <person name="Shmyr I.S."/>
            <person name="Derbikova K.S."/>
            <person name="Taranov E.A."/>
            <person name="Dominova I.N."/>
            <person name="Bonch-Osmolovskaya E.A."/>
            <person name="Patrushev M.V."/>
            <person name="Podosokorskaya O.A."/>
            <person name="Kublanov I.V."/>
        </authorList>
    </citation>
    <scope>NUCLEOTIDE SEQUENCE [LARGE SCALE GENOMIC DNA]</scope>
    <source>
        <strain evidence="2 3">1807-2</strain>
    </source>
</reference>